<dbReference type="AlphaFoldDB" id="A0AAD5NXK4"/>
<keyword evidence="8" id="KW-1185">Reference proteome</keyword>
<reference evidence="7" key="1">
    <citation type="journal article" date="2022" name="Plant J.">
        <title>Strategies of tolerance reflected in two North American maple genomes.</title>
        <authorList>
            <person name="McEvoy S.L."/>
            <person name="Sezen U.U."/>
            <person name="Trouern-Trend A."/>
            <person name="McMahon S.M."/>
            <person name="Schaberg P.G."/>
            <person name="Yang J."/>
            <person name="Wegrzyn J.L."/>
            <person name="Swenson N.G."/>
        </authorList>
    </citation>
    <scope>NUCLEOTIDE SEQUENCE</scope>
    <source>
        <strain evidence="7">91603</strain>
    </source>
</reference>
<organism evidence="7 8">
    <name type="scientific">Acer negundo</name>
    <name type="common">Box elder</name>
    <dbReference type="NCBI Taxonomy" id="4023"/>
    <lineage>
        <taxon>Eukaryota</taxon>
        <taxon>Viridiplantae</taxon>
        <taxon>Streptophyta</taxon>
        <taxon>Embryophyta</taxon>
        <taxon>Tracheophyta</taxon>
        <taxon>Spermatophyta</taxon>
        <taxon>Magnoliopsida</taxon>
        <taxon>eudicotyledons</taxon>
        <taxon>Gunneridae</taxon>
        <taxon>Pentapetalae</taxon>
        <taxon>rosids</taxon>
        <taxon>malvids</taxon>
        <taxon>Sapindales</taxon>
        <taxon>Sapindaceae</taxon>
        <taxon>Hippocastanoideae</taxon>
        <taxon>Acereae</taxon>
        <taxon>Acer</taxon>
    </lineage>
</organism>
<comment type="caution">
    <text evidence="7">The sequence shown here is derived from an EMBL/GenBank/DDBJ whole genome shotgun (WGS) entry which is preliminary data.</text>
</comment>
<dbReference type="PANTHER" id="PTHR32444:SF226">
    <property type="entry name" value="BULB-TYPE LECTIN DOMAIN-CONTAINING PROTEIN"/>
    <property type="match status" value="1"/>
</dbReference>
<evidence type="ECO:0000256" key="4">
    <source>
        <dbReference type="SAM" id="MobiDB-lite"/>
    </source>
</evidence>
<evidence type="ECO:0000313" key="7">
    <source>
        <dbReference type="EMBL" id="KAI9187005.1"/>
    </source>
</evidence>
<dbReference type="SUPFAM" id="SSF51110">
    <property type="entry name" value="alpha-D-mannose-specific plant lectins"/>
    <property type="match status" value="1"/>
</dbReference>
<dbReference type="SMART" id="SM00108">
    <property type="entry name" value="B_lectin"/>
    <property type="match status" value="1"/>
</dbReference>
<evidence type="ECO:0000256" key="3">
    <source>
        <dbReference type="ARBA" id="ARBA00023180"/>
    </source>
</evidence>
<feature type="signal peptide" evidence="5">
    <location>
        <begin position="1"/>
        <end position="26"/>
    </location>
</feature>
<keyword evidence="1 5" id="KW-0732">Signal</keyword>
<dbReference type="Pfam" id="PF01453">
    <property type="entry name" value="B_lectin"/>
    <property type="match status" value="1"/>
</dbReference>
<feature type="domain" description="Bulb-type lectin" evidence="6">
    <location>
        <begin position="27"/>
        <end position="154"/>
    </location>
</feature>
<accession>A0AAD5NXK4</accession>
<proteinExistence type="predicted"/>
<dbReference type="PROSITE" id="PS50927">
    <property type="entry name" value="BULB_LECTIN"/>
    <property type="match status" value="1"/>
</dbReference>
<keyword evidence="3" id="KW-0325">Glycoprotein</keyword>
<dbReference type="Proteomes" id="UP001064489">
    <property type="component" value="Chromosome 3"/>
</dbReference>
<evidence type="ECO:0000256" key="1">
    <source>
        <dbReference type="ARBA" id="ARBA00022729"/>
    </source>
</evidence>
<feature type="chain" id="PRO_5042091783" description="Bulb-type lectin domain-containing protein" evidence="5">
    <location>
        <begin position="27"/>
        <end position="458"/>
    </location>
</feature>
<feature type="region of interest" description="Disordered" evidence="4">
    <location>
        <begin position="414"/>
        <end position="439"/>
    </location>
</feature>
<evidence type="ECO:0000259" key="6">
    <source>
        <dbReference type="PROSITE" id="PS50927"/>
    </source>
</evidence>
<dbReference type="CDD" id="cd00028">
    <property type="entry name" value="B_lectin"/>
    <property type="match status" value="1"/>
</dbReference>
<dbReference type="EMBL" id="JAJSOW010000100">
    <property type="protein sequence ID" value="KAI9187005.1"/>
    <property type="molecule type" value="Genomic_DNA"/>
</dbReference>
<name>A0AAD5NXK4_ACENE</name>
<dbReference type="InterPro" id="IPR036426">
    <property type="entry name" value="Bulb-type_lectin_dom_sf"/>
</dbReference>
<evidence type="ECO:0000313" key="8">
    <source>
        <dbReference type="Proteomes" id="UP001064489"/>
    </source>
</evidence>
<evidence type="ECO:0000256" key="5">
    <source>
        <dbReference type="SAM" id="SignalP"/>
    </source>
</evidence>
<dbReference type="InterPro" id="IPR001480">
    <property type="entry name" value="Bulb-type_lectin_dom"/>
</dbReference>
<feature type="compositionally biased region" description="Polar residues" evidence="4">
    <location>
        <begin position="421"/>
        <end position="439"/>
    </location>
</feature>
<reference evidence="7" key="2">
    <citation type="submission" date="2023-02" db="EMBL/GenBank/DDBJ databases">
        <authorList>
            <person name="Swenson N.G."/>
            <person name="Wegrzyn J.L."/>
            <person name="Mcevoy S.L."/>
        </authorList>
    </citation>
    <scope>NUCLEOTIDE SEQUENCE</scope>
    <source>
        <strain evidence="7">91603</strain>
        <tissue evidence="7">Leaf</tissue>
    </source>
</reference>
<dbReference type="PANTHER" id="PTHR32444">
    <property type="entry name" value="BULB-TYPE LECTIN DOMAIN-CONTAINING PROTEIN"/>
    <property type="match status" value="1"/>
</dbReference>
<dbReference type="Gene3D" id="2.90.10.10">
    <property type="entry name" value="Bulb-type lectin domain"/>
    <property type="match status" value="1"/>
</dbReference>
<gene>
    <name evidence="7" type="ORF">LWI28_023288</name>
</gene>
<keyword evidence="2" id="KW-1015">Disulfide bond</keyword>
<evidence type="ECO:0000256" key="2">
    <source>
        <dbReference type="ARBA" id="ARBA00023157"/>
    </source>
</evidence>
<protein>
    <recommendedName>
        <fullName evidence="6">Bulb-type lectin domain-containing protein</fullName>
    </recommendedName>
</protein>
<sequence length="458" mass="50817">MANKSTSIYKIFWFISCCLWASHVAAVDVLNQVDVLNSSASLVSRNGRFYLRFYNLSSMSDFMSSYSYLGIFYGYNTDRKNLIWIANRDRPITHNSGALVIDETGKLMITYEGDEAPFELYSGQSNNNVSAILQDDGNFVLKSGERILWQSFDFPTDCFLPGMKLGINYKTGQNWSLTSWLTDSIPAPGSFSLDWDPDEHQLILRRRGVTFWTSGVLLENSSKFENIALDAKEADHKFIEVSNEEGKYLTYEFLPNQYTPTNWINVTWLWLNFDGVMGDQSSNRGVSISDLCDGNSGALLCMILDILGDSGSVTGVDITRHRLAACRTLPQKLHPGSSLSSSSVGCSVSKCGNNSPRLIKPVFRGKSFIKKKVKQDPTSTSISSTQCYRSANNDLGPSTSNLDNYKRDCTVNKNERKENLKGSTASSSTNTSIEVNSSVAETSSSKAGFSLVTEIKLQ</sequence>